<evidence type="ECO:0000256" key="1">
    <source>
        <dbReference type="SAM" id="MobiDB-lite"/>
    </source>
</evidence>
<accession>A0A5B7CZU6</accession>
<keyword evidence="4" id="KW-1185">Reference proteome</keyword>
<protein>
    <submittedName>
        <fullName evidence="3">Uncharacterized protein</fullName>
    </submittedName>
</protein>
<gene>
    <name evidence="3" type="ORF">E2C01_008073</name>
</gene>
<keyword evidence="2" id="KW-0812">Transmembrane</keyword>
<proteinExistence type="predicted"/>
<keyword evidence="2" id="KW-1133">Transmembrane helix</keyword>
<evidence type="ECO:0000313" key="4">
    <source>
        <dbReference type="Proteomes" id="UP000324222"/>
    </source>
</evidence>
<dbReference type="AlphaFoldDB" id="A0A5B7CZU6"/>
<dbReference type="Pfam" id="PF04503">
    <property type="entry name" value="SSDP"/>
    <property type="match status" value="1"/>
</dbReference>
<comment type="caution">
    <text evidence="3">The sequence shown here is derived from an EMBL/GenBank/DDBJ whole genome shotgun (WGS) entry which is preliminary data.</text>
</comment>
<organism evidence="3 4">
    <name type="scientific">Portunus trituberculatus</name>
    <name type="common">Swimming crab</name>
    <name type="synonym">Neptunus trituberculatus</name>
    <dbReference type="NCBI Taxonomy" id="210409"/>
    <lineage>
        <taxon>Eukaryota</taxon>
        <taxon>Metazoa</taxon>
        <taxon>Ecdysozoa</taxon>
        <taxon>Arthropoda</taxon>
        <taxon>Crustacea</taxon>
        <taxon>Multicrustacea</taxon>
        <taxon>Malacostraca</taxon>
        <taxon>Eumalacostraca</taxon>
        <taxon>Eucarida</taxon>
        <taxon>Decapoda</taxon>
        <taxon>Pleocyemata</taxon>
        <taxon>Brachyura</taxon>
        <taxon>Eubrachyura</taxon>
        <taxon>Portunoidea</taxon>
        <taxon>Portunidae</taxon>
        <taxon>Portuninae</taxon>
        <taxon>Portunus</taxon>
    </lineage>
</organism>
<name>A0A5B7CZU6_PORTR</name>
<dbReference type="EMBL" id="VSRR010000414">
    <property type="protein sequence ID" value="MPC15287.1"/>
    <property type="molecule type" value="Genomic_DNA"/>
</dbReference>
<feature type="transmembrane region" description="Helical" evidence="2">
    <location>
        <begin position="6"/>
        <end position="28"/>
    </location>
</feature>
<evidence type="ECO:0000256" key="2">
    <source>
        <dbReference type="SAM" id="Phobius"/>
    </source>
</evidence>
<reference evidence="3 4" key="1">
    <citation type="submission" date="2019-05" db="EMBL/GenBank/DDBJ databases">
        <title>Another draft genome of Portunus trituberculatus and its Hox gene families provides insights of decapod evolution.</title>
        <authorList>
            <person name="Jeong J.-H."/>
            <person name="Song I."/>
            <person name="Kim S."/>
            <person name="Choi T."/>
            <person name="Kim D."/>
            <person name="Ryu S."/>
            <person name="Kim W."/>
        </authorList>
    </citation>
    <scope>NUCLEOTIDE SEQUENCE [LARGE SCALE GENOMIC DNA]</scope>
    <source>
        <tissue evidence="3">Muscle</tissue>
    </source>
</reference>
<sequence>MFITDIVIIIIIIIIIITITVAIIMYYCNAEKTLWGVFCGPPGMNPRMTGPRGPAMGPGPGMGPMGPAAYGPGMRGPPPNSIGPGPGGPGGPGPGGPGPANELLIILAWNLRWHDDVPPEAKRQNGFQPLLIFR</sequence>
<keyword evidence="2" id="KW-0472">Membrane</keyword>
<dbReference type="Proteomes" id="UP000324222">
    <property type="component" value="Unassembled WGS sequence"/>
</dbReference>
<evidence type="ECO:0000313" key="3">
    <source>
        <dbReference type="EMBL" id="MPC15287.1"/>
    </source>
</evidence>
<feature type="compositionally biased region" description="Pro residues" evidence="1">
    <location>
        <begin position="75"/>
        <end position="97"/>
    </location>
</feature>
<feature type="region of interest" description="Disordered" evidence="1">
    <location>
        <begin position="49"/>
        <end position="99"/>
    </location>
</feature>